<keyword evidence="2" id="KW-1185">Reference proteome</keyword>
<proteinExistence type="predicted"/>
<dbReference type="EMBL" id="CM023470">
    <property type="protein sequence ID" value="KAH7980279.1"/>
    <property type="molecule type" value="Genomic_DNA"/>
</dbReference>
<protein>
    <submittedName>
        <fullName evidence="1">Uncharacterized protein</fullName>
    </submittedName>
</protein>
<dbReference type="Proteomes" id="UP000821865">
    <property type="component" value="Chromosome 1"/>
</dbReference>
<evidence type="ECO:0000313" key="1">
    <source>
        <dbReference type="EMBL" id="KAH7980279.1"/>
    </source>
</evidence>
<comment type="caution">
    <text evidence="1">The sequence shown here is derived from an EMBL/GenBank/DDBJ whole genome shotgun (WGS) entry which is preliminary data.</text>
</comment>
<evidence type="ECO:0000313" key="2">
    <source>
        <dbReference type="Proteomes" id="UP000821865"/>
    </source>
</evidence>
<name>A0ACB8E1S0_DERSI</name>
<reference evidence="1" key="1">
    <citation type="submission" date="2020-05" db="EMBL/GenBank/DDBJ databases">
        <title>Large-scale comparative analyses of tick genomes elucidate their genetic diversity and vector capacities.</title>
        <authorList>
            <person name="Jia N."/>
            <person name="Wang J."/>
            <person name="Shi W."/>
            <person name="Du L."/>
            <person name="Sun Y."/>
            <person name="Zhan W."/>
            <person name="Jiang J."/>
            <person name="Wang Q."/>
            <person name="Zhang B."/>
            <person name="Ji P."/>
            <person name="Sakyi L.B."/>
            <person name="Cui X."/>
            <person name="Yuan T."/>
            <person name="Jiang B."/>
            <person name="Yang W."/>
            <person name="Lam T.T.-Y."/>
            <person name="Chang Q."/>
            <person name="Ding S."/>
            <person name="Wang X."/>
            <person name="Zhu J."/>
            <person name="Ruan X."/>
            <person name="Zhao L."/>
            <person name="Wei J."/>
            <person name="Que T."/>
            <person name="Du C."/>
            <person name="Cheng J."/>
            <person name="Dai P."/>
            <person name="Han X."/>
            <person name="Huang E."/>
            <person name="Gao Y."/>
            <person name="Liu J."/>
            <person name="Shao H."/>
            <person name="Ye R."/>
            <person name="Li L."/>
            <person name="Wei W."/>
            <person name="Wang X."/>
            <person name="Wang C."/>
            <person name="Yang T."/>
            <person name="Huo Q."/>
            <person name="Li W."/>
            <person name="Guo W."/>
            <person name="Chen H."/>
            <person name="Zhou L."/>
            <person name="Ni X."/>
            <person name="Tian J."/>
            <person name="Zhou Y."/>
            <person name="Sheng Y."/>
            <person name="Liu T."/>
            <person name="Pan Y."/>
            <person name="Xia L."/>
            <person name="Li J."/>
            <person name="Zhao F."/>
            <person name="Cao W."/>
        </authorList>
    </citation>
    <scope>NUCLEOTIDE SEQUENCE</scope>
    <source>
        <strain evidence="1">Dsil-2018</strain>
    </source>
</reference>
<gene>
    <name evidence="1" type="ORF">HPB49_014459</name>
</gene>
<sequence>MSYGRDDEVLSTDEWKAQHLGFNRPCGAVNPKKTCWLPGDLASWNRILHELAFELVETSPGELLLRALTYAGLEREPTSAAHDASLLVSSLLCHHPCIQHLEVRCAIRDNNAAAVPPAYPIRIRASWSTMPARRSLRSLNIYESPGALLHLRDLDAIVDLETVFVDAVKSNLHTLPQVKSLMERNWSTLKKVSIRQHSRHEQHGDVLESMVACEFLTPKSPYDRREMPEANAISTMMDMSAAIKELTAQPIFLSAIARSLVTNLTVTKVSLYMEARGSMEELFRGIEVNTNLKQVFLYSTVLVDTTCRQAVASVLEKSCLRTLYLGTVVFNDCEGLVPWSEALSNNTTLMYLRMHCENIPMNTILALCKVLRVNKTLKKLMLPGITASDEEIMSLTRQLLVDGCYDRVRLGPLTEPGLRFLLELLPSQHTGPEQLWLPDIGQLSHNTARDLFNVLASSKRVKHLVVEVKLTPDARVAALCEALKMNRSISYLHIIIGNELSACNVLHALSANAAITKMDITLRVPADEQTMGAFSSMLQHNNSLTNVSVCLDVHHRSQFMEAIAQGLSRNKLVVEFCSWANGDEYVPFAILEAVRRNKCALNRALEFVLQTREDRHSAECFDRFSARSCLLTHLTEFTGVSEVEAWCVVVSAKHRLQEKYLVLTGVVRHSLVCQPAEVTQIDALNEDCWRAIARYLRISDVCIV</sequence>
<accession>A0ACB8E1S0</accession>
<organism evidence="1 2">
    <name type="scientific">Dermacentor silvarum</name>
    <name type="common">Tick</name>
    <dbReference type="NCBI Taxonomy" id="543639"/>
    <lineage>
        <taxon>Eukaryota</taxon>
        <taxon>Metazoa</taxon>
        <taxon>Ecdysozoa</taxon>
        <taxon>Arthropoda</taxon>
        <taxon>Chelicerata</taxon>
        <taxon>Arachnida</taxon>
        <taxon>Acari</taxon>
        <taxon>Parasitiformes</taxon>
        <taxon>Ixodida</taxon>
        <taxon>Ixodoidea</taxon>
        <taxon>Ixodidae</taxon>
        <taxon>Rhipicephalinae</taxon>
        <taxon>Dermacentor</taxon>
    </lineage>
</organism>